<name>A0A0A9ACW5_ARUDO</name>
<dbReference type="AlphaFoldDB" id="A0A0A9ACW5"/>
<proteinExistence type="predicted"/>
<reference evidence="1" key="2">
    <citation type="journal article" date="2015" name="Data Brief">
        <title>Shoot transcriptome of the giant reed, Arundo donax.</title>
        <authorList>
            <person name="Barrero R.A."/>
            <person name="Guerrero F.D."/>
            <person name="Moolhuijzen P."/>
            <person name="Goolsby J.A."/>
            <person name="Tidwell J."/>
            <person name="Bellgard S.E."/>
            <person name="Bellgard M.I."/>
        </authorList>
    </citation>
    <scope>NUCLEOTIDE SEQUENCE</scope>
    <source>
        <tissue evidence="1">Shoot tissue taken approximately 20 cm above the soil surface</tissue>
    </source>
</reference>
<dbReference type="EMBL" id="GBRH01248949">
    <property type="protein sequence ID" value="JAD48946.1"/>
    <property type="molecule type" value="Transcribed_RNA"/>
</dbReference>
<reference evidence="1" key="1">
    <citation type="submission" date="2014-09" db="EMBL/GenBank/DDBJ databases">
        <authorList>
            <person name="Magalhaes I.L.F."/>
            <person name="Oliveira U."/>
            <person name="Santos F.R."/>
            <person name="Vidigal T.H.D.A."/>
            <person name="Brescovit A.D."/>
            <person name="Santos A.J."/>
        </authorList>
    </citation>
    <scope>NUCLEOTIDE SEQUENCE</scope>
    <source>
        <tissue evidence="1">Shoot tissue taken approximately 20 cm above the soil surface</tissue>
    </source>
</reference>
<organism evidence="1">
    <name type="scientific">Arundo donax</name>
    <name type="common">Giant reed</name>
    <name type="synonym">Donax arundinaceus</name>
    <dbReference type="NCBI Taxonomy" id="35708"/>
    <lineage>
        <taxon>Eukaryota</taxon>
        <taxon>Viridiplantae</taxon>
        <taxon>Streptophyta</taxon>
        <taxon>Embryophyta</taxon>
        <taxon>Tracheophyta</taxon>
        <taxon>Spermatophyta</taxon>
        <taxon>Magnoliopsida</taxon>
        <taxon>Liliopsida</taxon>
        <taxon>Poales</taxon>
        <taxon>Poaceae</taxon>
        <taxon>PACMAD clade</taxon>
        <taxon>Arundinoideae</taxon>
        <taxon>Arundineae</taxon>
        <taxon>Arundo</taxon>
    </lineage>
</organism>
<protein>
    <submittedName>
        <fullName evidence="1">Uncharacterized protein</fullName>
    </submittedName>
</protein>
<accession>A0A0A9ACW5</accession>
<evidence type="ECO:0000313" key="1">
    <source>
        <dbReference type="EMBL" id="JAD48946.1"/>
    </source>
</evidence>
<sequence length="29" mass="3665">MYSYIPREDEDEMHKSRDKILFLTKEDKF</sequence>